<protein>
    <recommendedName>
        <fullName evidence="1">Endospore appendages core domain-containing protein</fullName>
    </recommendedName>
</protein>
<accession>A0A6N7R3Q2</accession>
<dbReference type="Proteomes" id="UP000435187">
    <property type="component" value="Unassembled WGS sequence"/>
</dbReference>
<evidence type="ECO:0000259" key="1">
    <source>
        <dbReference type="Pfam" id="PF13157"/>
    </source>
</evidence>
<organism evidence="2 3">
    <name type="scientific">Gracilibacillus thailandensis</name>
    <dbReference type="NCBI Taxonomy" id="563735"/>
    <lineage>
        <taxon>Bacteria</taxon>
        <taxon>Bacillati</taxon>
        <taxon>Bacillota</taxon>
        <taxon>Bacilli</taxon>
        <taxon>Bacillales</taxon>
        <taxon>Bacillaceae</taxon>
        <taxon>Gracilibacillus</taxon>
    </lineage>
</organism>
<sequence>MPEHCVKVPIVYDWITIDENISKCKFIPVRQSVKEMEDCICINFNVNCENNLPTTIWQAVGDTVHAATFSIEHKGSCVCDLIIFANDEEIAQVSESNTFSGTIGELENLSVLCANGCGDGINCEAMLTIVVHYLICEEAKIDDNPKKVSCFLSDENGDPIRTDRENPLVCKEISRSETFHTSSLQKVSLLLEGHVTVKMVNASDDCVVLCTFPISIMKTVLLCAPEGTKIKCSIDQINCNANIIDEKSYKNGLKVCLNIDFCLSVQSFYKAIVHIEGDLCEPRKDIRESVYNC</sequence>
<dbReference type="Pfam" id="PF13157">
    <property type="entry name" value="Enas"/>
    <property type="match status" value="1"/>
</dbReference>
<reference evidence="2 3" key="1">
    <citation type="submission" date="2019-10" db="EMBL/GenBank/DDBJ databases">
        <title>Gracilibacillus salitolerans sp. nov., a moderate halophile isolated from a saline soil in northwest China.</title>
        <authorList>
            <person name="Gan L."/>
        </authorList>
    </citation>
    <scope>NUCLEOTIDE SEQUENCE [LARGE SCALE GENOMIC DNA]</scope>
    <source>
        <strain evidence="2 3">TP2-8</strain>
    </source>
</reference>
<feature type="domain" description="Endospore appendages core" evidence="1">
    <location>
        <begin position="32"/>
        <end position="133"/>
    </location>
</feature>
<gene>
    <name evidence="2" type="ORF">GH885_16110</name>
</gene>
<evidence type="ECO:0000313" key="3">
    <source>
        <dbReference type="Proteomes" id="UP000435187"/>
    </source>
</evidence>
<proteinExistence type="predicted"/>
<comment type="caution">
    <text evidence="2">The sequence shown here is derived from an EMBL/GenBank/DDBJ whole genome shotgun (WGS) entry which is preliminary data.</text>
</comment>
<dbReference type="RefSeq" id="WP_153836381.1">
    <property type="nucleotide sequence ID" value="NZ_JBHUMW010000023.1"/>
</dbReference>
<dbReference type="InterPro" id="IPR025055">
    <property type="entry name" value="Ena_core"/>
</dbReference>
<dbReference type="AlphaFoldDB" id="A0A6N7R3Q2"/>
<evidence type="ECO:0000313" key="2">
    <source>
        <dbReference type="EMBL" id="MRI67844.1"/>
    </source>
</evidence>
<name>A0A6N7R3Q2_9BACI</name>
<keyword evidence="3" id="KW-1185">Reference proteome</keyword>
<dbReference type="EMBL" id="WJEE01000042">
    <property type="protein sequence ID" value="MRI67844.1"/>
    <property type="molecule type" value="Genomic_DNA"/>
</dbReference>